<evidence type="ECO:0000313" key="2">
    <source>
        <dbReference type="EMBL" id="RKS74764.1"/>
    </source>
</evidence>
<accession>A0A495QP61</accession>
<protein>
    <submittedName>
        <fullName evidence="2">Uncharacterized protein</fullName>
    </submittedName>
</protein>
<feature type="compositionally biased region" description="Basic and acidic residues" evidence="1">
    <location>
        <begin position="104"/>
        <end position="124"/>
    </location>
</feature>
<feature type="region of interest" description="Disordered" evidence="1">
    <location>
        <begin position="38"/>
        <end position="57"/>
    </location>
</feature>
<evidence type="ECO:0000313" key="3">
    <source>
        <dbReference type="Proteomes" id="UP000274601"/>
    </source>
</evidence>
<sequence length="226" mass="25165">MSPATVAMRSLLLHGLKTPQVTGTSLLLWRWNACPGTKKENQRMTNEPDPPGDRVRACEIPRCSTRRRTGDFRKAAHPPARGRGVRIGGASGSNRQRGGTAGSPRERTRTRGPCRHGEPARWLHGENPAEPACPLSPRRRDRPVPSPRCGHHTRPVRSPDRARTTIAHVTTACNLKRKPWITWPERLPRRISPCNLLMSHRETGARHRGSADPITGRDADFGLTPR</sequence>
<organism evidence="2 3">
    <name type="scientific">Actinomadura pelletieri DSM 43383</name>
    <dbReference type="NCBI Taxonomy" id="1120940"/>
    <lineage>
        <taxon>Bacteria</taxon>
        <taxon>Bacillati</taxon>
        <taxon>Actinomycetota</taxon>
        <taxon>Actinomycetes</taxon>
        <taxon>Streptosporangiales</taxon>
        <taxon>Thermomonosporaceae</taxon>
        <taxon>Actinomadura</taxon>
    </lineage>
</organism>
<dbReference type="EMBL" id="RBWU01000003">
    <property type="protein sequence ID" value="RKS74764.1"/>
    <property type="molecule type" value="Genomic_DNA"/>
</dbReference>
<comment type="caution">
    <text evidence="2">The sequence shown here is derived from an EMBL/GenBank/DDBJ whole genome shotgun (WGS) entry which is preliminary data.</text>
</comment>
<evidence type="ECO:0000256" key="1">
    <source>
        <dbReference type="SAM" id="MobiDB-lite"/>
    </source>
</evidence>
<gene>
    <name evidence="2" type="ORF">BZB76_3283</name>
</gene>
<feature type="region of interest" description="Disordered" evidence="1">
    <location>
        <begin position="66"/>
        <end position="160"/>
    </location>
</feature>
<dbReference type="Proteomes" id="UP000274601">
    <property type="component" value="Unassembled WGS sequence"/>
</dbReference>
<name>A0A495QP61_9ACTN</name>
<proteinExistence type="predicted"/>
<reference evidence="2 3" key="1">
    <citation type="submission" date="2018-10" db="EMBL/GenBank/DDBJ databases">
        <title>Genomic Encyclopedia of Archaeal and Bacterial Type Strains, Phase II (KMG-II): from individual species to whole genera.</title>
        <authorList>
            <person name="Goeker M."/>
        </authorList>
    </citation>
    <scope>NUCLEOTIDE SEQUENCE [LARGE SCALE GENOMIC DNA]</scope>
    <source>
        <strain evidence="2 3">DSM 43383</strain>
    </source>
</reference>
<dbReference type="AlphaFoldDB" id="A0A495QP61"/>
<keyword evidence="3" id="KW-1185">Reference proteome</keyword>
<feature type="region of interest" description="Disordered" evidence="1">
    <location>
        <begin position="204"/>
        <end position="226"/>
    </location>
</feature>